<accession>A0ABQ8C166</accession>
<keyword evidence="1" id="KW-0812">Transmembrane</keyword>
<name>A0ABQ8C166_BRANA</name>
<evidence type="ECO:0000313" key="3">
    <source>
        <dbReference type="Proteomes" id="UP000824890"/>
    </source>
</evidence>
<sequence length="145" mass="16737">MVILQKILHFHDQQISNIILHIHYAMFFSYVLLGLVEAKLLFRIIHYWDPRAQREDACLLELLAKTWKTLTVYRRLGSIFGKNAEVETSSSHFTNNTRNDTTVDAFDTFVCKNGAGNHILGAVFVELETIVIYEVYRDLLAAFQS</sequence>
<dbReference type="EMBL" id="JAGKQM010000009">
    <property type="protein sequence ID" value="KAH0910805.1"/>
    <property type="molecule type" value="Genomic_DNA"/>
</dbReference>
<protein>
    <submittedName>
        <fullName evidence="2">Uncharacterized protein</fullName>
    </submittedName>
</protein>
<evidence type="ECO:0000313" key="2">
    <source>
        <dbReference type="EMBL" id="KAH0910805.1"/>
    </source>
</evidence>
<reference evidence="2 3" key="1">
    <citation type="submission" date="2021-05" db="EMBL/GenBank/DDBJ databases">
        <title>Genome Assembly of Synthetic Allotetraploid Brassica napus Reveals Homoeologous Exchanges between Subgenomes.</title>
        <authorList>
            <person name="Davis J.T."/>
        </authorList>
    </citation>
    <scope>NUCLEOTIDE SEQUENCE [LARGE SCALE GENOMIC DNA]</scope>
    <source>
        <strain evidence="3">cv. Da-Ae</strain>
        <tissue evidence="2">Seedling</tissue>
    </source>
</reference>
<keyword evidence="1" id="KW-0472">Membrane</keyword>
<dbReference type="Proteomes" id="UP000824890">
    <property type="component" value="Unassembled WGS sequence"/>
</dbReference>
<keyword evidence="3" id="KW-1185">Reference proteome</keyword>
<comment type="caution">
    <text evidence="2">The sequence shown here is derived from an EMBL/GenBank/DDBJ whole genome shotgun (WGS) entry which is preliminary data.</text>
</comment>
<gene>
    <name evidence="2" type="ORF">HID58_034126</name>
</gene>
<feature type="transmembrane region" description="Helical" evidence="1">
    <location>
        <begin position="18"/>
        <end position="36"/>
    </location>
</feature>
<proteinExistence type="predicted"/>
<organism evidence="2 3">
    <name type="scientific">Brassica napus</name>
    <name type="common">Rape</name>
    <dbReference type="NCBI Taxonomy" id="3708"/>
    <lineage>
        <taxon>Eukaryota</taxon>
        <taxon>Viridiplantae</taxon>
        <taxon>Streptophyta</taxon>
        <taxon>Embryophyta</taxon>
        <taxon>Tracheophyta</taxon>
        <taxon>Spermatophyta</taxon>
        <taxon>Magnoliopsida</taxon>
        <taxon>eudicotyledons</taxon>
        <taxon>Gunneridae</taxon>
        <taxon>Pentapetalae</taxon>
        <taxon>rosids</taxon>
        <taxon>malvids</taxon>
        <taxon>Brassicales</taxon>
        <taxon>Brassicaceae</taxon>
        <taxon>Brassiceae</taxon>
        <taxon>Brassica</taxon>
    </lineage>
</organism>
<keyword evidence="1" id="KW-1133">Transmembrane helix</keyword>
<evidence type="ECO:0000256" key="1">
    <source>
        <dbReference type="SAM" id="Phobius"/>
    </source>
</evidence>